<feature type="transmembrane region" description="Helical" evidence="6">
    <location>
        <begin position="152"/>
        <end position="172"/>
    </location>
</feature>
<protein>
    <recommendedName>
        <fullName evidence="6">Na(+)/H(+) antiporter NhaA</fullName>
    </recommendedName>
    <alternativeName>
        <fullName evidence="6">Sodium/proton antiporter NhaA</fullName>
    </alternativeName>
</protein>
<keyword evidence="6" id="KW-0813">Transport</keyword>
<dbReference type="GO" id="GO:0006885">
    <property type="term" value="P:regulation of pH"/>
    <property type="evidence" value="ECO:0007669"/>
    <property type="project" value="UniProtKB-UniRule"/>
</dbReference>
<feature type="transmembrane region" description="Helical" evidence="6">
    <location>
        <begin position="56"/>
        <end position="74"/>
    </location>
</feature>
<organism evidence="7 8">
    <name type="scientific">Pseudooceanicola sediminis</name>
    <dbReference type="NCBI Taxonomy" id="2211117"/>
    <lineage>
        <taxon>Bacteria</taxon>
        <taxon>Pseudomonadati</taxon>
        <taxon>Pseudomonadota</taxon>
        <taxon>Alphaproteobacteria</taxon>
        <taxon>Rhodobacterales</taxon>
        <taxon>Paracoccaceae</taxon>
        <taxon>Pseudooceanicola</taxon>
    </lineage>
</organism>
<feature type="transmembrane region" description="Helical" evidence="6">
    <location>
        <begin position="326"/>
        <end position="348"/>
    </location>
</feature>
<evidence type="ECO:0000313" key="8">
    <source>
        <dbReference type="Proteomes" id="UP000265848"/>
    </source>
</evidence>
<keyword evidence="6" id="KW-0406">Ion transport</keyword>
<dbReference type="EMBL" id="QWJJ01000019">
    <property type="protein sequence ID" value="RII37254.1"/>
    <property type="molecule type" value="Genomic_DNA"/>
</dbReference>
<keyword evidence="6" id="KW-0739">Sodium transport</keyword>
<accession>A0A399IWE2</accession>
<dbReference type="RefSeq" id="WP_119400533.1">
    <property type="nucleotide sequence ID" value="NZ_QWJJ01000019.1"/>
</dbReference>
<comment type="catalytic activity">
    <reaction evidence="6">
        <text>Na(+)(in) + 2 H(+)(out) = Na(+)(out) + 2 H(+)(in)</text>
        <dbReference type="Rhea" id="RHEA:29251"/>
        <dbReference type="ChEBI" id="CHEBI:15378"/>
        <dbReference type="ChEBI" id="CHEBI:29101"/>
    </reaction>
</comment>
<comment type="caution">
    <text evidence="7">The sequence shown here is derived from an EMBL/GenBank/DDBJ whole genome shotgun (WGS) entry which is preliminary data.</text>
</comment>
<evidence type="ECO:0000313" key="7">
    <source>
        <dbReference type="EMBL" id="RII37254.1"/>
    </source>
</evidence>
<dbReference type="HAMAP" id="MF_01844">
    <property type="entry name" value="NhaA"/>
    <property type="match status" value="1"/>
</dbReference>
<comment type="function">
    <text evidence="6">Na(+)/H(+) antiporter that extrudes sodium in exchange for external protons.</text>
</comment>
<dbReference type="NCBIfam" id="TIGR00773">
    <property type="entry name" value="NhaA"/>
    <property type="match status" value="1"/>
</dbReference>
<reference evidence="7 8" key="1">
    <citation type="submission" date="2018-08" db="EMBL/GenBank/DDBJ databases">
        <title>Pseudooceanicola sediminis CY03 in the family Rhodobacteracea.</title>
        <authorList>
            <person name="Zhang Y.-J."/>
        </authorList>
    </citation>
    <scope>NUCLEOTIDE SEQUENCE [LARGE SCALE GENOMIC DNA]</scope>
    <source>
        <strain evidence="7 8">CY03</strain>
    </source>
</reference>
<feature type="transmembrane region" description="Helical" evidence="6">
    <location>
        <begin position="360"/>
        <end position="378"/>
    </location>
</feature>
<dbReference type="InterPro" id="IPR004670">
    <property type="entry name" value="NhaA"/>
</dbReference>
<dbReference type="PANTHER" id="PTHR30341:SF0">
    <property type="entry name" value="NA(+)_H(+) ANTIPORTER NHAA"/>
    <property type="match status" value="1"/>
</dbReference>
<name>A0A399IWE2_9RHOB</name>
<feature type="transmembrane region" description="Helical" evidence="6">
    <location>
        <begin position="178"/>
        <end position="195"/>
    </location>
</feature>
<evidence type="ECO:0000256" key="6">
    <source>
        <dbReference type="HAMAP-Rule" id="MF_01844"/>
    </source>
</evidence>
<keyword evidence="6" id="KW-0050">Antiport</keyword>
<gene>
    <name evidence="6 7" type="primary">nhaA</name>
    <name evidence="7" type="ORF">DL237_18260</name>
</gene>
<dbReference type="PANTHER" id="PTHR30341">
    <property type="entry name" value="SODIUM ION/PROTON ANTIPORTER NHAA-RELATED"/>
    <property type="match status" value="1"/>
</dbReference>
<evidence type="ECO:0000256" key="4">
    <source>
        <dbReference type="ARBA" id="ARBA00022989"/>
    </source>
</evidence>
<feature type="transmembrane region" description="Helical" evidence="6">
    <location>
        <begin position="95"/>
        <end position="114"/>
    </location>
</feature>
<keyword evidence="3 6" id="KW-0812">Transmembrane</keyword>
<keyword evidence="6" id="KW-0915">Sodium</keyword>
<dbReference type="OrthoDB" id="9808135at2"/>
<comment type="similarity">
    <text evidence="6">Belongs to the NhaA Na(+)/H(+) (TC 2.A.33) antiporter family.</text>
</comment>
<dbReference type="GO" id="GO:0005886">
    <property type="term" value="C:plasma membrane"/>
    <property type="evidence" value="ECO:0007669"/>
    <property type="project" value="UniProtKB-SubCell"/>
</dbReference>
<feature type="transmembrane region" description="Helical" evidence="6">
    <location>
        <begin position="12"/>
        <end position="36"/>
    </location>
</feature>
<evidence type="ECO:0000256" key="5">
    <source>
        <dbReference type="ARBA" id="ARBA00023136"/>
    </source>
</evidence>
<sequence length="384" mass="40339">MTIKPLIQDRISGVLILSAIISALIAANSPLADLYAAIHHAPIRVGLLPFQMREPLIVWINQGLMTIFFVLVGVEIKHELLEGHLSSLQRAAVPAIAAFGGMAVPALIYVALAAPDGEALRGWAIPMATDIALALALLSLLGHRVPVGLRAFLMALAIFDDLGAVAIIAVFYSEEIQFFPMILAIGTFGVMICLNRLELARPLPLTVLSVLLWLALFQSGLEAALAGVLIAAVIPKGAKGSHRHSPLRITKRLLHPWAGLLIVPAFGFFNAGVSVEAETLRNVTGGVSLGVFLGLFLGKQIGVLGATWVAVRLNIGVLPPKVSFRHIYGAALLAGVGFTMGLFVTALAFEAPALAASARLSILAGSSLSAIAGLLVLARARQGQ</sequence>
<keyword evidence="4 6" id="KW-1133">Transmembrane helix</keyword>
<feature type="transmembrane region" description="Helical" evidence="6">
    <location>
        <begin position="120"/>
        <end position="140"/>
    </location>
</feature>
<dbReference type="AlphaFoldDB" id="A0A399IWE2"/>
<proteinExistence type="inferred from homology"/>
<keyword evidence="2 6" id="KW-1003">Cell membrane</keyword>
<evidence type="ECO:0000256" key="2">
    <source>
        <dbReference type="ARBA" id="ARBA00022475"/>
    </source>
</evidence>
<evidence type="ECO:0000256" key="3">
    <source>
        <dbReference type="ARBA" id="ARBA00022692"/>
    </source>
</evidence>
<evidence type="ECO:0000256" key="1">
    <source>
        <dbReference type="ARBA" id="ARBA00004429"/>
    </source>
</evidence>
<dbReference type="Pfam" id="PF06965">
    <property type="entry name" value="Na_H_antiport_1"/>
    <property type="match status" value="1"/>
</dbReference>
<keyword evidence="8" id="KW-1185">Reference proteome</keyword>
<dbReference type="InterPro" id="IPR023171">
    <property type="entry name" value="Na/H_antiporter_dom_sf"/>
</dbReference>
<keyword evidence="5 6" id="KW-0472">Membrane</keyword>
<dbReference type="Proteomes" id="UP000265848">
    <property type="component" value="Unassembled WGS sequence"/>
</dbReference>
<feature type="transmembrane region" description="Helical" evidence="6">
    <location>
        <begin position="207"/>
        <end position="234"/>
    </location>
</feature>
<dbReference type="GO" id="GO:0015385">
    <property type="term" value="F:sodium:proton antiporter activity"/>
    <property type="evidence" value="ECO:0007669"/>
    <property type="project" value="UniProtKB-UniRule"/>
</dbReference>
<feature type="transmembrane region" description="Helical" evidence="6">
    <location>
        <begin position="254"/>
        <end position="275"/>
    </location>
</feature>
<comment type="subcellular location">
    <subcellularLocation>
        <location evidence="1">Cell inner membrane</location>
        <topology evidence="1">Multi-pass membrane protein</topology>
    </subcellularLocation>
    <subcellularLocation>
        <location evidence="6">Cell membrane</location>
        <topology evidence="6">Multi-pass membrane protein</topology>
    </subcellularLocation>
</comment>
<feature type="transmembrane region" description="Helical" evidence="6">
    <location>
        <begin position="287"/>
        <end position="311"/>
    </location>
</feature>
<dbReference type="Gene3D" id="1.20.1530.10">
    <property type="entry name" value="Na+/H+ antiporter like domain"/>
    <property type="match status" value="1"/>
</dbReference>